<feature type="domain" description="Plastocyanin-like" evidence="5">
    <location>
        <begin position="471"/>
        <end position="598"/>
    </location>
</feature>
<gene>
    <name evidence="7" type="ORF">EEJ42_46830</name>
</gene>
<dbReference type="InterPro" id="IPR054642">
    <property type="entry name" value="AmiPhnlOxPhsA"/>
</dbReference>
<feature type="domain" description="Plastocyanin-like" evidence="6">
    <location>
        <begin position="67"/>
        <end position="99"/>
    </location>
</feature>
<keyword evidence="2" id="KW-0479">Metal-binding</keyword>
<dbReference type="GO" id="GO:0005507">
    <property type="term" value="F:copper ion binding"/>
    <property type="evidence" value="ECO:0007669"/>
    <property type="project" value="InterPro"/>
</dbReference>
<feature type="compositionally biased region" description="Basic and acidic residues" evidence="4">
    <location>
        <begin position="1"/>
        <end position="11"/>
    </location>
</feature>
<dbReference type="PANTHER" id="PTHR48267:SF1">
    <property type="entry name" value="BILIRUBIN OXIDASE"/>
    <property type="match status" value="1"/>
</dbReference>
<keyword evidence="3" id="KW-0560">Oxidoreductase</keyword>
<evidence type="ECO:0000313" key="8">
    <source>
        <dbReference type="Proteomes" id="UP000275401"/>
    </source>
</evidence>
<dbReference type="Proteomes" id="UP000275401">
    <property type="component" value="Unassembled WGS sequence"/>
</dbReference>
<dbReference type="InterPro" id="IPR002355">
    <property type="entry name" value="Cu_oxidase_Cu_BS"/>
</dbReference>
<dbReference type="Pfam" id="PF07731">
    <property type="entry name" value="Cu-oxidase_2"/>
    <property type="match status" value="1"/>
</dbReference>
<dbReference type="NCBIfam" id="NF045554">
    <property type="entry name" value="AmiPhnlOxPhsA"/>
    <property type="match status" value="1"/>
</dbReference>
<evidence type="ECO:0000259" key="6">
    <source>
        <dbReference type="Pfam" id="PF07732"/>
    </source>
</evidence>
<feature type="domain" description="Plastocyanin-like" evidence="6">
    <location>
        <begin position="143"/>
        <end position="208"/>
    </location>
</feature>
<dbReference type="InterPro" id="IPR045087">
    <property type="entry name" value="Cu-oxidase_fam"/>
</dbReference>
<dbReference type="InterPro" id="IPR008972">
    <property type="entry name" value="Cupredoxin"/>
</dbReference>
<dbReference type="Gene3D" id="2.60.40.420">
    <property type="entry name" value="Cupredoxins - blue copper proteins"/>
    <property type="match status" value="3"/>
</dbReference>
<dbReference type="CDD" id="cd13844">
    <property type="entry name" value="CuRO_1_BOD_CotA_like"/>
    <property type="match status" value="1"/>
</dbReference>
<reference evidence="7 8" key="1">
    <citation type="submission" date="2018-11" db="EMBL/GenBank/DDBJ databases">
        <title>The Potential of Streptomyces as Biocontrol Agents against the Tomato grey mould, Botrytis cinerea (Gray mold) Frontiers in Microbiology.</title>
        <authorList>
            <person name="Li D."/>
        </authorList>
    </citation>
    <scope>NUCLEOTIDE SEQUENCE [LARGE SCALE GENOMIC DNA]</scope>
    <source>
        <strain evidence="7 8">NEAU-LD23</strain>
    </source>
</reference>
<organism evidence="7 8">
    <name type="scientific">Streptomyces botrytidirepellens</name>
    <dbReference type="NCBI Taxonomy" id="2486417"/>
    <lineage>
        <taxon>Bacteria</taxon>
        <taxon>Bacillati</taxon>
        <taxon>Actinomycetota</taxon>
        <taxon>Actinomycetes</taxon>
        <taxon>Kitasatosporales</taxon>
        <taxon>Streptomycetaceae</taxon>
        <taxon>Streptomyces</taxon>
    </lineage>
</organism>
<feature type="region of interest" description="Disordered" evidence="4">
    <location>
        <begin position="1"/>
        <end position="23"/>
    </location>
</feature>
<evidence type="ECO:0000256" key="1">
    <source>
        <dbReference type="ARBA" id="ARBA00010609"/>
    </source>
</evidence>
<dbReference type="EMBL" id="RIBZ01000867">
    <property type="protein sequence ID" value="RNF81295.1"/>
    <property type="molecule type" value="Genomic_DNA"/>
</dbReference>
<keyword evidence="8" id="KW-1185">Reference proteome</keyword>
<comment type="similarity">
    <text evidence="1">Belongs to the multicopper oxidase family.</text>
</comment>
<dbReference type="InterPro" id="IPR011706">
    <property type="entry name" value="Cu-oxidase_C"/>
</dbReference>
<dbReference type="PANTHER" id="PTHR48267">
    <property type="entry name" value="CUPREDOXIN SUPERFAMILY PROTEIN"/>
    <property type="match status" value="1"/>
</dbReference>
<evidence type="ECO:0000256" key="3">
    <source>
        <dbReference type="ARBA" id="ARBA00023002"/>
    </source>
</evidence>
<dbReference type="SUPFAM" id="SSF49503">
    <property type="entry name" value="Cupredoxins"/>
    <property type="match status" value="3"/>
</dbReference>
<name>A0A3M8SKV4_9ACTN</name>
<accession>A0A3M8SKV4</accession>
<comment type="caution">
    <text evidence="7">The sequence shown here is derived from an EMBL/GenBank/DDBJ whole genome shotgun (WGS) entry which is preliminary data.</text>
</comment>
<dbReference type="AlphaFoldDB" id="A0A3M8SKV4"/>
<dbReference type="PROSITE" id="PS00080">
    <property type="entry name" value="MULTICOPPER_OXIDASE2"/>
    <property type="match status" value="1"/>
</dbReference>
<evidence type="ECO:0000256" key="2">
    <source>
        <dbReference type="ARBA" id="ARBA00022723"/>
    </source>
</evidence>
<evidence type="ECO:0000259" key="5">
    <source>
        <dbReference type="Pfam" id="PF07731"/>
    </source>
</evidence>
<dbReference type="GO" id="GO:0016491">
    <property type="term" value="F:oxidoreductase activity"/>
    <property type="evidence" value="ECO:0007669"/>
    <property type="project" value="UniProtKB-KW"/>
</dbReference>
<dbReference type="Pfam" id="PF07732">
    <property type="entry name" value="Cu-oxidase_3"/>
    <property type="match status" value="2"/>
</dbReference>
<evidence type="ECO:0000313" key="7">
    <source>
        <dbReference type="EMBL" id="RNF81295.1"/>
    </source>
</evidence>
<evidence type="ECO:0000256" key="4">
    <source>
        <dbReference type="SAM" id="MobiDB-lite"/>
    </source>
</evidence>
<dbReference type="InterPro" id="IPR011707">
    <property type="entry name" value="Cu-oxidase-like_N"/>
</dbReference>
<sequence length="616" mass="68134">MSDTLVQHHSEETEEQTAPAAPAAGLVPFMDALRVPPRLRPGKAEALRGITVDLRATWVRLHSQLPPTRVWAYEGHFPGPTIEVRRKQRLRVAWTNRLSGAYPVTAYEVPATTPPAGNAPGHNEVGAEEVKGVAELPPWSVTHLHGAPTGAGNDGWAQNAVAPGDAQLSEYPNDCRATALWYHDHAMHITRWNVFTGLAGMYLIRDEEEDALRLPRDEYEVPLVLMDRNLDTDSDGRLTGRLLHKVQTVGKDPEGRNVTTPFSGPYTLVNGVIWPYFDVEARWYRFRVVNASNARFYRLALIDEETGEQVTGAVKQIGTDGGLLDRPVDLDAPVSIAPSERLDLLIDFSRLRGRNLRLVNTPAGKRPGEADEARGVPYPQVMRFRVDREPVRDRFVLPKVLSSFQRLSHANAPSHGHRVIALTPPGTVGGNGHPEIWELQEVPAAEVTVPGDGVIQIRNDRGETVTYRRIARSFDDTMGFSVELDSWEQWSFLNLGGPTHPMHIHLISFQAMSRQAYAADGFDPALGGTREGAPVAYSGELEVLPSERGWKDTIQVAGGQMVNVIGRYTGATGRFMYHCHILEHEDMAMMRPFLVTPGQVLVFDHHRPGGGHHGVA</sequence>
<protein>
    <submittedName>
        <fullName evidence="7">Phenoxazinone synthase</fullName>
    </submittedName>
</protein>
<dbReference type="RefSeq" id="WP_123108241.1">
    <property type="nucleotide sequence ID" value="NZ_RIBZ01000867.1"/>
</dbReference>
<proteinExistence type="inferred from homology"/>